<dbReference type="AlphaFoldDB" id="A0A0K2US07"/>
<name>A0A0K2US07_LEPSM</name>
<sequence>YKCNKDYSVVINALKTLQILRDSYQENSFLGVEVDFRRIALKRFNEGAGVANDKFLCSSLYFKIYFS</sequence>
<evidence type="ECO:0000313" key="1">
    <source>
        <dbReference type="EMBL" id="CDW41043.1"/>
    </source>
</evidence>
<accession>A0A0K2US07</accession>
<protein>
    <submittedName>
        <fullName evidence="1">Uncharacterized protein</fullName>
    </submittedName>
</protein>
<organism evidence="1">
    <name type="scientific">Lepeophtheirus salmonis</name>
    <name type="common">Salmon louse</name>
    <name type="synonym">Caligus salmonis</name>
    <dbReference type="NCBI Taxonomy" id="72036"/>
    <lineage>
        <taxon>Eukaryota</taxon>
        <taxon>Metazoa</taxon>
        <taxon>Ecdysozoa</taxon>
        <taxon>Arthropoda</taxon>
        <taxon>Crustacea</taxon>
        <taxon>Multicrustacea</taxon>
        <taxon>Hexanauplia</taxon>
        <taxon>Copepoda</taxon>
        <taxon>Siphonostomatoida</taxon>
        <taxon>Caligidae</taxon>
        <taxon>Lepeophtheirus</taxon>
    </lineage>
</organism>
<feature type="non-terminal residue" evidence="1">
    <location>
        <position position="67"/>
    </location>
</feature>
<reference evidence="1" key="1">
    <citation type="submission" date="2014-05" db="EMBL/GenBank/DDBJ databases">
        <authorList>
            <person name="Chronopoulou M."/>
        </authorList>
    </citation>
    <scope>NUCLEOTIDE SEQUENCE</scope>
    <source>
        <tissue evidence="1">Whole organism</tissue>
    </source>
</reference>
<dbReference type="EMBL" id="HACA01023682">
    <property type="protein sequence ID" value="CDW41043.1"/>
    <property type="molecule type" value="Transcribed_RNA"/>
</dbReference>
<proteinExistence type="predicted"/>
<feature type="non-terminal residue" evidence="1">
    <location>
        <position position="1"/>
    </location>
</feature>